<feature type="chain" id="PRO_5011538883" description="Copper amine oxidase" evidence="2">
    <location>
        <begin position="26"/>
        <end position="456"/>
    </location>
</feature>
<keyword evidence="1" id="KW-1133">Transmembrane helix</keyword>
<feature type="signal peptide" evidence="2">
    <location>
        <begin position="1"/>
        <end position="25"/>
    </location>
</feature>
<organism evidence="3 4">
    <name type="scientific">Salibacterium halotolerans</name>
    <dbReference type="NCBI Taxonomy" id="1884432"/>
    <lineage>
        <taxon>Bacteria</taxon>
        <taxon>Bacillati</taxon>
        <taxon>Bacillota</taxon>
        <taxon>Bacilli</taxon>
        <taxon>Bacillales</taxon>
        <taxon>Bacillaceae</taxon>
    </lineage>
</organism>
<evidence type="ECO:0000256" key="1">
    <source>
        <dbReference type="SAM" id="Phobius"/>
    </source>
</evidence>
<dbReference type="RefSeq" id="WP_093337531.1">
    <property type="nucleotide sequence ID" value="NZ_FOXD01000012.1"/>
</dbReference>
<gene>
    <name evidence="3" type="ORF">SAMN05518683_1125</name>
</gene>
<sequence length="456" mass="48990">MNLKRTMTAIPLAAAIMVPAAPGLAAEPAEEGKTGAKAEEMGPSVSTPAADLRATLDQYLSEHAYLAVVTMQKGIDGAEDFDAAASALEENTEDLTGAISSVYGEEAGEQFNNMWSEHIGYFVDYVNAAAEDNDMAQKEALNALDNYRADFSEFLETATNERLEASALAEGLQMHVNQLIGSFDNYEAGNYEEAYSDLRASMEHMYGVGKGLSTAVTNQFPEDFGNTSPATPAADLRAGLNHTLSEHAALAVLAMQKGGDGAEDFENAAAALQGNTEDLAAQIGSVYGKQAQEDFKMMWEEHIGYFVDYVEAAGAGDEEAKEQALSNLDEYRMEFSKFLETATEGELNADNLAQGLQMHVDQLTGSFDSYMAGDYEMAYDQMREAYGHMFGVGEGLSGAIVSQHPSDFETDMPSEMPKTGMGGTSDSSGTGAWMMAWSSMIVVSAGLFIGYRRKKA</sequence>
<keyword evidence="1" id="KW-0472">Membrane</keyword>
<keyword evidence="2" id="KW-0732">Signal</keyword>
<keyword evidence="1" id="KW-0812">Transmembrane</keyword>
<dbReference type="Proteomes" id="UP000198892">
    <property type="component" value="Unassembled WGS sequence"/>
</dbReference>
<keyword evidence="4" id="KW-1185">Reference proteome</keyword>
<evidence type="ECO:0000256" key="2">
    <source>
        <dbReference type="SAM" id="SignalP"/>
    </source>
</evidence>
<evidence type="ECO:0008006" key="5">
    <source>
        <dbReference type="Google" id="ProtNLM"/>
    </source>
</evidence>
<dbReference type="AlphaFoldDB" id="A0A1I5U297"/>
<protein>
    <recommendedName>
        <fullName evidence="5">Copper amine oxidase</fullName>
    </recommendedName>
</protein>
<evidence type="ECO:0000313" key="3">
    <source>
        <dbReference type="EMBL" id="SFP88696.1"/>
    </source>
</evidence>
<feature type="transmembrane region" description="Helical" evidence="1">
    <location>
        <begin position="431"/>
        <end position="451"/>
    </location>
</feature>
<name>A0A1I5U297_9BACI</name>
<proteinExistence type="predicted"/>
<accession>A0A1I5U297</accession>
<dbReference type="EMBL" id="FOXD01000012">
    <property type="protein sequence ID" value="SFP88696.1"/>
    <property type="molecule type" value="Genomic_DNA"/>
</dbReference>
<reference evidence="4" key="1">
    <citation type="submission" date="2016-10" db="EMBL/GenBank/DDBJ databases">
        <authorList>
            <person name="Varghese N."/>
            <person name="Submissions S."/>
        </authorList>
    </citation>
    <scope>NUCLEOTIDE SEQUENCE [LARGE SCALE GENOMIC DNA]</scope>
    <source>
        <strain evidence="4">S7</strain>
    </source>
</reference>
<dbReference type="OrthoDB" id="2657432at2"/>
<dbReference type="STRING" id="1884432.SAMN05518683_1125"/>
<evidence type="ECO:0000313" key="4">
    <source>
        <dbReference type="Proteomes" id="UP000198892"/>
    </source>
</evidence>